<name>A0AAX6FF20_IRIPA</name>
<evidence type="ECO:0000313" key="1">
    <source>
        <dbReference type="EMBL" id="KAJ6814956.1"/>
    </source>
</evidence>
<accession>A0AAX6FF20</accession>
<protein>
    <submittedName>
        <fullName evidence="1">Vegetative cell wall protein gp1-like</fullName>
    </submittedName>
</protein>
<gene>
    <name evidence="1" type="ORF">M6B38_136165</name>
</gene>
<dbReference type="EMBL" id="JANAVB010029418">
    <property type="protein sequence ID" value="KAJ6814956.1"/>
    <property type="molecule type" value="Genomic_DNA"/>
</dbReference>
<organism evidence="1 2">
    <name type="scientific">Iris pallida</name>
    <name type="common">Sweet iris</name>
    <dbReference type="NCBI Taxonomy" id="29817"/>
    <lineage>
        <taxon>Eukaryota</taxon>
        <taxon>Viridiplantae</taxon>
        <taxon>Streptophyta</taxon>
        <taxon>Embryophyta</taxon>
        <taxon>Tracheophyta</taxon>
        <taxon>Spermatophyta</taxon>
        <taxon>Magnoliopsida</taxon>
        <taxon>Liliopsida</taxon>
        <taxon>Asparagales</taxon>
        <taxon>Iridaceae</taxon>
        <taxon>Iridoideae</taxon>
        <taxon>Irideae</taxon>
        <taxon>Iris</taxon>
    </lineage>
</organism>
<proteinExistence type="predicted"/>
<reference evidence="1" key="2">
    <citation type="submission" date="2023-04" db="EMBL/GenBank/DDBJ databases">
        <authorList>
            <person name="Bruccoleri R.E."/>
            <person name="Oakeley E.J."/>
            <person name="Faust A.-M."/>
            <person name="Dessus-Babus S."/>
            <person name="Altorfer M."/>
            <person name="Burckhardt D."/>
            <person name="Oertli M."/>
            <person name="Naumann U."/>
            <person name="Petersen F."/>
            <person name="Wong J."/>
        </authorList>
    </citation>
    <scope>NUCLEOTIDE SEQUENCE</scope>
    <source>
        <strain evidence="1">GSM-AAB239-AS_SAM_17_03QT</strain>
        <tissue evidence="1">Leaf</tissue>
    </source>
</reference>
<reference evidence="1" key="1">
    <citation type="journal article" date="2023" name="GigaByte">
        <title>Genome assembly of the bearded iris, Iris pallida Lam.</title>
        <authorList>
            <person name="Bruccoleri R.E."/>
            <person name="Oakeley E.J."/>
            <person name="Faust A.M.E."/>
            <person name="Altorfer M."/>
            <person name="Dessus-Babus S."/>
            <person name="Burckhardt D."/>
            <person name="Oertli M."/>
            <person name="Naumann U."/>
            <person name="Petersen F."/>
            <person name="Wong J."/>
        </authorList>
    </citation>
    <scope>NUCLEOTIDE SEQUENCE</scope>
    <source>
        <strain evidence="1">GSM-AAB239-AS_SAM_17_03QT</strain>
    </source>
</reference>
<sequence>MAMAREESCWGRWLCTHGGAARKGHRREHTATEEEAEVRRLEPAGGCIRTVVRHSGSGRHDNCSAGLGSPKRSRWLCPLLVRDRSSRRPRSRAVVRARARRRSERRARSWRCGCEHWPGRTAVAAPGWSRDRGKGFDFSCICIVSGDLDTYWVGFLC</sequence>
<keyword evidence="2" id="KW-1185">Reference proteome</keyword>
<dbReference type="Proteomes" id="UP001140949">
    <property type="component" value="Unassembled WGS sequence"/>
</dbReference>
<comment type="caution">
    <text evidence="1">The sequence shown here is derived from an EMBL/GenBank/DDBJ whole genome shotgun (WGS) entry which is preliminary data.</text>
</comment>
<evidence type="ECO:0000313" key="2">
    <source>
        <dbReference type="Proteomes" id="UP001140949"/>
    </source>
</evidence>
<dbReference type="AlphaFoldDB" id="A0AAX6FF20"/>